<feature type="region of interest" description="Disordered" evidence="1">
    <location>
        <begin position="282"/>
        <end position="330"/>
    </location>
</feature>
<dbReference type="EMBL" id="JBFDAA010000014">
    <property type="protein sequence ID" value="KAL1122172.1"/>
    <property type="molecule type" value="Genomic_DNA"/>
</dbReference>
<sequence>MASKRRSMFYKNKKQETTEIEIQENSWDISFNGTPRQLTFALGLLCWGSEGGPLYGGQSDRDKYILVRYARSAGGWDSKNGVSSFGWDSRQPIGSGGGSGSHHHPSPACGRCQPDYRGNGYDNLSPQWTQKDPKTWRPDYEDKGGWSGTIRPLGGGQGWDPRWEKWERPGRGWEEPGRAWSRWLPPAEVAGAGAGNPMWDNRRGFDLEAGKRPSWTGGQGSSYPPSSGSYGSYGSSGGYGGGGHGQPVSGSYGSGHGSTGWSSGSGYGYPNRGGSYGWSGSGSGWSQGGGKPGHWDSGRYPSGGWAEDPKGPPRGPYWTGGGSSWSSGDRAPGGWGDRWYDKNYATGWDYYEQRVPGMVAGQGGFTYRPQGYQPRDPTWVESIERLRVIRVVLCVYPQSLKLKIASKRRNMFYKNKKQKTTEICHPLVIAHLLPGYRPSHDYRPSSGSHGYGHGSHDYRPPSSGHDYGHGSSGHGSHDFRPPSGGHDYGHGSSGHGSHDYRPPSSGHDYGHGSHDYRPPSGGHDYGHGSSGHGSHDYRPPSSGHDYGHGSSGHGSHDYRPPSGGYDYRPATWTSGYRPSGHDYGSQDFRPPSWGQGDYRPSDYNKPWVNEYKPPNDYYGGGHDYRPGSHDYRPGGYDDYRPGGHDYRPGGDYKPPIDRYPGHSGIGATFDFDGHGKSPLPNFHDYEVFFAPDSIERIY</sequence>
<feature type="compositionally biased region" description="Basic and acidic residues" evidence="1">
    <location>
        <begin position="508"/>
        <end position="517"/>
    </location>
</feature>
<feature type="region of interest" description="Disordered" evidence="1">
    <location>
        <begin position="189"/>
        <end position="229"/>
    </location>
</feature>
<organism evidence="2 3">
    <name type="scientific">Ranatra chinensis</name>
    <dbReference type="NCBI Taxonomy" id="642074"/>
    <lineage>
        <taxon>Eukaryota</taxon>
        <taxon>Metazoa</taxon>
        <taxon>Ecdysozoa</taxon>
        <taxon>Arthropoda</taxon>
        <taxon>Hexapoda</taxon>
        <taxon>Insecta</taxon>
        <taxon>Pterygota</taxon>
        <taxon>Neoptera</taxon>
        <taxon>Paraneoptera</taxon>
        <taxon>Hemiptera</taxon>
        <taxon>Heteroptera</taxon>
        <taxon>Panheteroptera</taxon>
        <taxon>Nepomorpha</taxon>
        <taxon>Nepidae</taxon>
        <taxon>Ranatrinae</taxon>
        <taxon>Ranatra</taxon>
    </lineage>
</organism>
<feature type="compositionally biased region" description="Basic and acidic residues" evidence="1">
    <location>
        <begin position="200"/>
        <end position="211"/>
    </location>
</feature>
<evidence type="ECO:0000313" key="2">
    <source>
        <dbReference type="EMBL" id="KAL1122172.1"/>
    </source>
</evidence>
<dbReference type="Proteomes" id="UP001558652">
    <property type="component" value="Unassembled WGS sequence"/>
</dbReference>
<reference evidence="2 3" key="1">
    <citation type="submission" date="2024-07" db="EMBL/GenBank/DDBJ databases">
        <title>Chromosome-level genome assembly of the water stick insect Ranatra chinensis (Heteroptera: Nepidae).</title>
        <authorList>
            <person name="Liu X."/>
        </authorList>
    </citation>
    <scope>NUCLEOTIDE SEQUENCE [LARGE SCALE GENOMIC DNA]</scope>
    <source>
        <strain evidence="2">Cailab_2021Rc</strain>
        <tissue evidence="2">Muscle</tissue>
    </source>
</reference>
<comment type="caution">
    <text evidence="2">The sequence shown here is derived from an EMBL/GenBank/DDBJ whole genome shotgun (WGS) entry which is preliminary data.</text>
</comment>
<evidence type="ECO:0000256" key="1">
    <source>
        <dbReference type="SAM" id="MobiDB-lite"/>
    </source>
</evidence>
<feature type="compositionally biased region" description="Basic and acidic residues" evidence="1">
    <location>
        <begin position="161"/>
        <end position="174"/>
    </location>
</feature>
<keyword evidence="3" id="KW-1185">Reference proteome</keyword>
<gene>
    <name evidence="2" type="ORF">AAG570_003577</name>
</gene>
<proteinExistence type="predicted"/>
<feature type="compositionally biased region" description="Gly residues" evidence="1">
    <location>
        <begin position="282"/>
        <end position="292"/>
    </location>
</feature>
<dbReference type="AlphaFoldDB" id="A0ABD0YGK8"/>
<name>A0ABD0YGK8_9HEMI</name>
<feature type="region of interest" description="Disordered" evidence="1">
    <location>
        <begin position="439"/>
        <end position="562"/>
    </location>
</feature>
<accession>A0ABD0YGK8</accession>
<evidence type="ECO:0000313" key="3">
    <source>
        <dbReference type="Proteomes" id="UP001558652"/>
    </source>
</evidence>
<protein>
    <submittedName>
        <fullName evidence="2">Uncharacterized protein</fullName>
    </submittedName>
</protein>
<feature type="compositionally biased region" description="Basic and acidic residues" evidence="1">
    <location>
        <begin position="131"/>
        <end position="144"/>
    </location>
</feature>
<feature type="region of interest" description="Disordered" evidence="1">
    <location>
        <begin position="80"/>
        <end position="174"/>
    </location>
</feature>